<evidence type="ECO:0000256" key="1">
    <source>
        <dbReference type="SAM" id="MobiDB-lite"/>
    </source>
</evidence>
<proteinExistence type="predicted"/>
<comment type="caution">
    <text evidence="2">The sequence shown here is derived from an EMBL/GenBank/DDBJ whole genome shotgun (WGS) entry which is preliminary data.</text>
</comment>
<organism evidence="2 3">
    <name type="scientific">Dryococelus australis</name>
    <dbReference type="NCBI Taxonomy" id="614101"/>
    <lineage>
        <taxon>Eukaryota</taxon>
        <taxon>Metazoa</taxon>
        <taxon>Ecdysozoa</taxon>
        <taxon>Arthropoda</taxon>
        <taxon>Hexapoda</taxon>
        <taxon>Insecta</taxon>
        <taxon>Pterygota</taxon>
        <taxon>Neoptera</taxon>
        <taxon>Polyneoptera</taxon>
        <taxon>Phasmatodea</taxon>
        <taxon>Verophasmatodea</taxon>
        <taxon>Anareolatae</taxon>
        <taxon>Phasmatidae</taxon>
        <taxon>Eurycanthinae</taxon>
        <taxon>Dryococelus</taxon>
    </lineage>
</organism>
<gene>
    <name evidence="2" type="ORF">PR048_023831</name>
</gene>
<protein>
    <submittedName>
        <fullName evidence="2">Uncharacterized protein</fullName>
    </submittedName>
</protein>
<feature type="region of interest" description="Disordered" evidence="1">
    <location>
        <begin position="1"/>
        <end position="29"/>
    </location>
</feature>
<sequence>MPSNGQEERQRESRREHESSDDGGMCRPAHTSALVVETKTSTSSMYNLQGCSDTWKSQHGNRGHPTGIGYSSHHQYMEGRHQSAPISCIHNVRLSSQLSDSLSTIHRICSKELHLTMHISMSMTGNGPCAMHHQAAQDTASHLLQVYIAWRCLTSIKNHTEALAPFLPLHRCRPAYISSAVSGVWRRPTALTRPGITGLRAARSTAAVLLEVEDIVGQAAGHRPHDLCTIVLSLSWRPPRKNLIQFFIVPIHLHVSHQGEHGPITGWVTPGFSHVEIVPDDAAALWVFSVIFRFPRPFIPAQLHASITLVGSQHLAVKSRPNLFTHISKISDFEPYIPHTSQKSFVREFDWRVGELQTDIRMPGVVLCTLSVYFHSILSLGPDTKPKSLLLPRIWESYWTMPLVGGFPRGSPIIFAPLHSVIAPDSPLFTLIGS</sequence>
<dbReference type="Proteomes" id="UP001159363">
    <property type="component" value="Chromosome 8"/>
</dbReference>
<feature type="compositionally biased region" description="Basic and acidic residues" evidence="1">
    <location>
        <begin position="1"/>
        <end position="20"/>
    </location>
</feature>
<accession>A0ABQ9GV51</accession>
<reference evidence="2 3" key="1">
    <citation type="submission" date="2023-02" db="EMBL/GenBank/DDBJ databases">
        <title>LHISI_Scaffold_Assembly.</title>
        <authorList>
            <person name="Stuart O.P."/>
            <person name="Cleave R."/>
            <person name="Magrath M.J.L."/>
            <person name="Mikheyev A.S."/>
        </authorList>
    </citation>
    <scope>NUCLEOTIDE SEQUENCE [LARGE SCALE GENOMIC DNA]</scope>
    <source>
        <strain evidence="2">Daus_M_001</strain>
        <tissue evidence="2">Leg muscle</tissue>
    </source>
</reference>
<evidence type="ECO:0000313" key="2">
    <source>
        <dbReference type="EMBL" id="KAJ8875923.1"/>
    </source>
</evidence>
<keyword evidence="3" id="KW-1185">Reference proteome</keyword>
<evidence type="ECO:0000313" key="3">
    <source>
        <dbReference type="Proteomes" id="UP001159363"/>
    </source>
</evidence>
<dbReference type="EMBL" id="JARBHB010000009">
    <property type="protein sequence ID" value="KAJ8875923.1"/>
    <property type="molecule type" value="Genomic_DNA"/>
</dbReference>
<name>A0ABQ9GV51_9NEOP</name>